<evidence type="ECO:0000313" key="7">
    <source>
        <dbReference type="EnsemblPlants" id="QL06p039079:mrna"/>
    </source>
</evidence>
<dbReference type="PANTHER" id="PTHR11649:SF75">
    <property type="entry name" value="PROTEIN, PUTATIVE, EXPRESSED-RELATED"/>
    <property type="match status" value="1"/>
</dbReference>
<sequence length="470" mass="52517">MLVRNRILSLQLASLINPSSSLLPFPKPTLSFPTRYLSHWTLRNPTHRHVSASASKTTQTRQISDAARFVRTVLFVPPGVDPDEVTEDMVLPGSNIVIGPYAGESRIKEVEFVKSSGKAKECPKDHRPEFAILGRSNVGKSSLINALVRKKEVALTSKKPGKTQLINHFLVNKSWYIVDLPGYGSALAAEVLNLWKFTNHQGCTDAAPRPAHPRPTRRDAATREGRRRPRVRPASCRVAPRGGSRLGPTRADMAKIGADAAEIGPTRPKSGRIGLYRPYRPATDTAETGRNRPKQAEIGRENRRRGRNSGLRCVSCLILSLFCESRSMTYEKFGKLSTSACDGVRIRFAKAPDAARMDWSSFTKGYFLNRDTLVAVLLLVDASVPPQKIDLDCANWLGRNNIPITLVFTKCDKMKASKGKRPDENIRDFQQVIRQNYKVHPPWIMTSSVTGLGRDDLLLHMSQLRNYWDQ</sequence>
<keyword evidence="1" id="KW-0479">Metal-binding</keyword>
<dbReference type="EnsemblPlants" id="QL06p039079:mrna">
    <property type="protein sequence ID" value="QL06p039079:mrna"/>
    <property type="gene ID" value="QL06p039079"/>
</dbReference>
<dbReference type="InterPro" id="IPR006073">
    <property type="entry name" value="GTP-bd"/>
</dbReference>
<feature type="region of interest" description="Disordered" evidence="5">
    <location>
        <begin position="262"/>
        <end position="304"/>
    </location>
</feature>
<dbReference type="FunCoup" id="A0A7N2M0Z8">
    <property type="interactions" value="1546"/>
</dbReference>
<evidence type="ECO:0000313" key="8">
    <source>
        <dbReference type="Proteomes" id="UP000594261"/>
    </source>
</evidence>
<name>A0A7N2M0Z8_QUELO</name>
<feature type="compositionally biased region" description="Low complexity" evidence="5">
    <location>
        <begin position="232"/>
        <end position="241"/>
    </location>
</feature>
<feature type="region of interest" description="Disordered" evidence="5">
    <location>
        <begin position="203"/>
        <end position="250"/>
    </location>
</feature>
<accession>A0A7N2M0Z8</accession>
<protein>
    <recommendedName>
        <fullName evidence="6">G domain-containing protein</fullName>
    </recommendedName>
</protein>
<dbReference type="EMBL" id="LRBV02000006">
    <property type="status" value="NOT_ANNOTATED_CDS"/>
    <property type="molecule type" value="Genomic_DNA"/>
</dbReference>
<keyword evidence="2" id="KW-0547">Nucleotide-binding</keyword>
<dbReference type="CDD" id="cd01876">
    <property type="entry name" value="YihA_EngB"/>
    <property type="match status" value="1"/>
</dbReference>
<keyword evidence="3" id="KW-0460">Magnesium</keyword>
<dbReference type="Gramene" id="QL06p039079:mrna">
    <property type="protein sequence ID" value="QL06p039079:mrna"/>
    <property type="gene ID" value="QL06p039079"/>
</dbReference>
<dbReference type="InParanoid" id="A0A7N2M0Z8"/>
<keyword evidence="8" id="KW-1185">Reference proteome</keyword>
<dbReference type="GO" id="GO:0005525">
    <property type="term" value="F:GTP binding"/>
    <property type="evidence" value="ECO:0007669"/>
    <property type="project" value="UniProtKB-KW"/>
</dbReference>
<evidence type="ECO:0000256" key="4">
    <source>
        <dbReference type="ARBA" id="ARBA00023134"/>
    </source>
</evidence>
<dbReference type="PANTHER" id="PTHR11649">
    <property type="entry name" value="MSS1/TRME-RELATED GTP-BINDING PROTEIN"/>
    <property type="match status" value="1"/>
</dbReference>
<feature type="compositionally biased region" description="Basic and acidic residues" evidence="5">
    <location>
        <begin position="287"/>
        <end position="301"/>
    </location>
</feature>
<dbReference type="Proteomes" id="UP000594261">
    <property type="component" value="Chromosome 6"/>
</dbReference>
<dbReference type="InterPro" id="IPR027417">
    <property type="entry name" value="P-loop_NTPase"/>
</dbReference>
<evidence type="ECO:0000256" key="5">
    <source>
        <dbReference type="SAM" id="MobiDB-lite"/>
    </source>
</evidence>
<dbReference type="Gene3D" id="3.40.50.300">
    <property type="entry name" value="P-loop containing nucleotide triphosphate hydrolases"/>
    <property type="match status" value="2"/>
</dbReference>
<evidence type="ECO:0000259" key="6">
    <source>
        <dbReference type="Pfam" id="PF01926"/>
    </source>
</evidence>
<dbReference type="InterPro" id="IPR030393">
    <property type="entry name" value="G_ENGB_dom"/>
</dbReference>
<dbReference type="GO" id="GO:0046872">
    <property type="term" value="F:metal ion binding"/>
    <property type="evidence" value="ECO:0007669"/>
    <property type="project" value="UniProtKB-KW"/>
</dbReference>
<feature type="domain" description="G" evidence="6">
    <location>
        <begin position="130"/>
        <end position="184"/>
    </location>
</feature>
<proteinExistence type="predicted"/>
<evidence type="ECO:0000256" key="2">
    <source>
        <dbReference type="ARBA" id="ARBA00022741"/>
    </source>
</evidence>
<reference evidence="7 8" key="1">
    <citation type="journal article" date="2016" name="G3 (Bethesda)">
        <title>First Draft Assembly and Annotation of the Genome of a California Endemic Oak Quercus lobata Nee (Fagaceae).</title>
        <authorList>
            <person name="Sork V.L."/>
            <person name="Fitz-Gibbon S.T."/>
            <person name="Puiu D."/>
            <person name="Crepeau M."/>
            <person name="Gugger P.F."/>
            <person name="Sherman R."/>
            <person name="Stevens K."/>
            <person name="Langley C.H."/>
            <person name="Pellegrini M."/>
            <person name="Salzberg S.L."/>
        </authorList>
    </citation>
    <scope>NUCLEOTIDE SEQUENCE [LARGE SCALE GENOMIC DNA]</scope>
    <source>
        <strain evidence="7 8">cv. SW786</strain>
    </source>
</reference>
<dbReference type="SUPFAM" id="SSF52540">
    <property type="entry name" value="P-loop containing nucleoside triphosphate hydrolases"/>
    <property type="match status" value="1"/>
</dbReference>
<dbReference type="AlphaFoldDB" id="A0A7N2M0Z8"/>
<keyword evidence="4" id="KW-0342">GTP-binding</keyword>
<reference evidence="7" key="2">
    <citation type="submission" date="2021-01" db="UniProtKB">
        <authorList>
            <consortium name="EnsemblPlants"/>
        </authorList>
    </citation>
    <scope>IDENTIFICATION</scope>
</reference>
<dbReference type="Pfam" id="PF01926">
    <property type="entry name" value="MMR_HSR1"/>
    <property type="match status" value="1"/>
</dbReference>
<evidence type="ECO:0000256" key="1">
    <source>
        <dbReference type="ARBA" id="ARBA00022723"/>
    </source>
</evidence>
<evidence type="ECO:0000256" key="3">
    <source>
        <dbReference type="ARBA" id="ARBA00022842"/>
    </source>
</evidence>
<organism evidence="7 8">
    <name type="scientific">Quercus lobata</name>
    <name type="common">Valley oak</name>
    <dbReference type="NCBI Taxonomy" id="97700"/>
    <lineage>
        <taxon>Eukaryota</taxon>
        <taxon>Viridiplantae</taxon>
        <taxon>Streptophyta</taxon>
        <taxon>Embryophyta</taxon>
        <taxon>Tracheophyta</taxon>
        <taxon>Spermatophyta</taxon>
        <taxon>Magnoliopsida</taxon>
        <taxon>eudicotyledons</taxon>
        <taxon>Gunneridae</taxon>
        <taxon>Pentapetalae</taxon>
        <taxon>rosids</taxon>
        <taxon>fabids</taxon>
        <taxon>Fagales</taxon>
        <taxon>Fagaceae</taxon>
        <taxon>Quercus</taxon>
    </lineage>
</organism>